<name>A0A3E1NFD3_9BACT</name>
<proteinExistence type="predicted"/>
<accession>A0A3E1NFD3</accession>
<dbReference type="InterPro" id="IPR038636">
    <property type="entry name" value="Wzi_sf"/>
</dbReference>
<reference evidence="1 2" key="1">
    <citation type="submission" date="2018-08" db="EMBL/GenBank/DDBJ databases">
        <title>Chitinophagaceae sp. K23C18032701, a novel bacterium isolated from forest soil.</title>
        <authorList>
            <person name="Wang C."/>
        </authorList>
    </citation>
    <scope>NUCLEOTIDE SEQUENCE [LARGE SCALE GENOMIC DNA]</scope>
    <source>
        <strain evidence="1 2">K23C18032701</strain>
    </source>
</reference>
<protein>
    <recommendedName>
        <fullName evidence="3">Capsule assembly Wzi family protein</fullName>
    </recommendedName>
</protein>
<keyword evidence="2" id="KW-1185">Reference proteome</keyword>
<evidence type="ECO:0000313" key="1">
    <source>
        <dbReference type="EMBL" id="RFM26582.1"/>
    </source>
</evidence>
<dbReference type="EMBL" id="QTJU01000008">
    <property type="protein sequence ID" value="RFM26582.1"/>
    <property type="molecule type" value="Genomic_DNA"/>
</dbReference>
<dbReference type="Proteomes" id="UP000261284">
    <property type="component" value="Unassembled WGS sequence"/>
</dbReference>
<sequence>MQGMKQWMILLTTLLISIAAFSQTDYIPLWDKQNQVLDRLGIQLRNDSVLEFSSVRPYNRQKVTQRVLYIDSLDKAGALPFKLSQLDRYNIQRLLMDNEDFAPAYFDSFRIKKPVFNTFYKNPGSLFAVNTPDFKLVANPLLNLQYGHTNDGTGNLFVNSRGIYLRGNIANMVGFYTYLTENQERDPRYVRQFFVAHNAVPGEGYYKTYGKNLQGFDYFDARGGITFHASKYFDFVFAYDKLFVGNGYRSMFLSDFSNSFLHFKVNARFWKFNYQSVFAELTSAFKSGPDSIRPKKYMALHHITFQAFKWLNLGLYENIMFNRSNGYELNYLNPVIFYKAIEQGMGSPDKVSTGLEATSNITRNIQLYGQFLINEFQGSTFFQLGAGSWRNKRAIQIGGKYINAFGINNLDLQLEGNFVRPYTYAHYDSIGNFSHYNQPLAHPLGANFRELVALAKYQPFKKLWLQGKLIAFKQGLDSAGKNFGSNIFLNYYTHAVTDDVKIGVGLPVTSVTLGFNASYEIFENTYIDFNGTYRTYNIQGRPNSNALFYTFGFRMNMARREFNF</sequence>
<comment type="caution">
    <text evidence="1">The sequence shown here is derived from an EMBL/GenBank/DDBJ whole genome shotgun (WGS) entry which is preliminary data.</text>
</comment>
<dbReference type="AlphaFoldDB" id="A0A3E1NFD3"/>
<evidence type="ECO:0008006" key="3">
    <source>
        <dbReference type="Google" id="ProtNLM"/>
    </source>
</evidence>
<dbReference type="Gene3D" id="2.40.160.130">
    <property type="entry name" value="Capsule assembly protein Wzi"/>
    <property type="match status" value="1"/>
</dbReference>
<gene>
    <name evidence="1" type="ORF">DXN05_18575</name>
</gene>
<organism evidence="1 2">
    <name type="scientific">Deminuibacter soli</name>
    <dbReference type="NCBI Taxonomy" id="2291815"/>
    <lineage>
        <taxon>Bacteria</taxon>
        <taxon>Pseudomonadati</taxon>
        <taxon>Bacteroidota</taxon>
        <taxon>Chitinophagia</taxon>
        <taxon>Chitinophagales</taxon>
        <taxon>Chitinophagaceae</taxon>
        <taxon>Deminuibacter</taxon>
    </lineage>
</organism>
<evidence type="ECO:0000313" key="2">
    <source>
        <dbReference type="Proteomes" id="UP000261284"/>
    </source>
</evidence>